<proteinExistence type="predicted"/>
<dbReference type="SUPFAM" id="SSF49464">
    <property type="entry name" value="Carboxypeptidase regulatory domain-like"/>
    <property type="match status" value="1"/>
</dbReference>
<dbReference type="GO" id="GO:0004180">
    <property type="term" value="F:carboxypeptidase activity"/>
    <property type="evidence" value="ECO:0007669"/>
    <property type="project" value="UniProtKB-KW"/>
</dbReference>
<protein>
    <submittedName>
        <fullName evidence="3">Carboxypeptidase regulatory-like domain-containing protein</fullName>
    </submittedName>
</protein>
<gene>
    <name evidence="3" type="ORF">SAMN05444266_109201</name>
</gene>
<dbReference type="STRING" id="1419482.SAMN05444266_109201"/>
<organism evidence="3 4">
    <name type="scientific">Chitinophaga jiangningensis</name>
    <dbReference type="NCBI Taxonomy" id="1419482"/>
    <lineage>
        <taxon>Bacteria</taxon>
        <taxon>Pseudomonadati</taxon>
        <taxon>Bacteroidota</taxon>
        <taxon>Chitinophagia</taxon>
        <taxon>Chitinophagales</taxon>
        <taxon>Chitinophagaceae</taxon>
        <taxon>Chitinophaga</taxon>
    </lineage>
</organism>
<dbReference type="AlphaFoldDB" id="A0A1M7K8N7"/>
<dbReference type="OrthoDB" id="606930at2"/>
<sequence>MYSRIIGTLLLLAGFMLPALAQNSVIKGKVADSSLNIPLTQATVVLLQAKDSFIIASTRAATDGSFAFQQLSDTGRYVVYFSYPKYANYAHIIDMRQLPEKLADMKSVYLIPKGKLLQEVIVKSQVAAIKINGDTTEYNAGSFKVQPNASVEELLRQLPGLQVDQYGNITAHGQKVKKVLVDGEEFFSDDPTLVTRNLRADMIDKVQVYDKKSDAAAFTGIEDGIKDKTINLKIKEDKNHGIFGKAEAGAGPDGKYNLQAMVNFFKGKRRMSAYATTGTIGRTGLGSADKSKIGDDTDGDDTYNGKGLPNSTNAGFHYDKKWNKDNSSFNGNYKFSHMDIDGTEETISRNNLPTGIILSNSTGSFASSSWHHEATGKYIHKLDSNTTFTLLAGGSDYQSNNRNISARQNRRGDSSVLYNNVASSGNEYNFNKFDLNLSLEKRLKKKGRTISFYLNNNFSHDGGSGNSSSYSSFYDPAGHEDSTAQLLLAKEMHDNWRTLHFQTLFTEAFSTKFSMVINYSLDNESADDNKRSYNTAAAIPKTLDTAFSTRISSSALGNQAGLAFNFNTRKMNVKLGNNVKFFQQSIDNLYSGEHLHKHYTNLNPSARFDYKFSNYESMSMGYNGYATTPGRTQLMPFNYNNSQLTTSLPNADLHNSFTHSLDGRYQASRVVKQVYYGFNGSYNLTTSAIVQSTEVDPSGAYTYQFINMNGYTNTNYNLTTYYSKKIIPLDLQAGVGLSTNGGNTYSSINHAVNKLDYSTYSLSAELFKNKPYKYSIYLVAVGGYTKNTSSLQPESKNNYFYYTLNPSVDIHFGKKFQLHTDATFLWQQQSQAFSDNFSRLTWNAWIGRNFFKNDQLTVKVSCNDILNQNNGYDRTATNTYYSENRYTTIRRFFMLGATWNFTRFNNIKQ</sequence>
<evidence type="ECO:0000259" key="2">
    <source>
        <dbReference type="Pfam" id="PF14905"/>
    </source>
</evidence>
<dbReference type="Pfam" id="PF14905">
    <property type="entry name" value="OMP_b-brl_3"/>
    <property type="match status" value="1"/>
</dbReference>
<feature type="signal peptide" evidence="1">
    <location>
        <begin position="1"/>
        <end position="21"/>
    </location>
</feature>
<dbReference type="RefSeq" id="WP_073085686.1">
    <property type="nucleotide sequence ID" value="NZ_FRBL01000009.1"/>
</dbReference>
<dbReference type="Proteomes" id="UP000184420">
    <property type="component" value="Unassembled WGS sequence"/>
</dbReference>
<dbReference type="InterPro" id="IPR041700">
    <property type="entry name" value="OMP_b-brl_3"/>
</dbReference>
<keyword evidence="3" id="KW-0645">Protease</keyword>
<keyword evidence="1" id="KW-0732">Signal</keyword>
<dbReference type="SUPFAM" id="SSF56935">
    <property type="entry name" value="Porins"/>
    <property type="match status" value="1"/>
</dbReference>
<dbReference type="EMBL" id="FRBL01000009">
    <property type="protein sequence ID" value="SHM61565.1"/>
    <property type="molecule type" value="Genomic_DNA"/>
</dbReference>
<keyword evidence="3" id="KW-0121">Carboxypeptidase</keyword>
<accession>A0A1M7K8N7</accession>
<name>A0A1M7K8N7_9BACT</name>
<dbReference type="InterPro" id="IPR008969">
    <property type="entry name" value="CarboxyPept-like_regulatory"/>
</dbReference>
<evidence type="ECO:0000256" key="1">
    <source>
        <dbReference type="SAM" id="SignalP"/>
    </source>
</evidence>
<evidence type="ECO:0000313" key="4">
    <source>
        <dbReference type="Proteomes" id="UP000184420"/>
    </source>
</evidence>
<keyword evidence="4" id="KW-1185">Reference proteome</keyword>
<feature type="domain" description="Outer membrane protein beta-barrel" evidence="2">
    <location>
        <begin position="442"/>
        <end position="899"/>
    </location>
</feature>
<reference evidence="3 4" key="1">
    <citation type="submission" date="2016-11" db="EMBL/GenBank/DDBJ databases">
        <authorList>
            <person name="Jaros S."/>
            <person name="Januszkiewicz K."/>
            <person name="Wedrychowicz H."/>
        </authorList>
    </citation>
    <scope>NUCLEOTIDE SEQUENCE [LARGE SCALE GENOMIC DNA]</scope>
    <source>
        <strain evidence="3 4">DSM 27406</strain>
    </source>
</reference>
<evidence type="ECO:0000313" key="3">
    <source>
        <dbReference type="EMBL" id="SHM61565.1"/>
    </source>
</evidence>
<feature type="chain" id="PRO_5012138852" evidence="1">
    <location>
        <begin position="22"/>
        <end position="909"/>
    </location>
</feature>
<keyword evidence="3" id="KW-0378">Hydrolase</keyword>